<keyword evidence="2" id="KW-0812">Transmembrane</keyword>
<evidence type="ECO:0000313" key="4">
    <source>
        <dbReference type="Proteomes" id="UP000566819"/>
    </source>
</evidence>
<organism evidence="3 4">
    <name type="scientific">Cudoniella acicularis</name>
    <dbReference type="NCBI Taxonomy" id="354080"/>
    <lineage>
        <taxon>Eukaryota</taxon>
        <taxon>Fungi</taxon>
        <taxon>Dikarya</taxon>
        <taxon>Ascomycota</taxon>
        <taxon>Pezizomycotina</taxon>
        <taxon>Leotiomycetes</taxon>
        <taxon>Helotiales</taxon>
        <taxon>Tricladiaceae</taxon>
        <taxon>Cudoniella</taxon>
    </lineage>
</organism>
<reference evidence="3 4" key="1">
    <citation type="submission" date="2020-03" db="EMBL/GenBank/DDBJ databases">
        <title>Draft Genome Sequence of Cudoniella acicularis.</title>
        <authorList>
            <person name="Buettner E."/>
            <person name="Kellner H."/>
        </authorList>
    </citation>
    <scope>NUCLEOTIDE SEQUENCE [LARGE SCALE GENOMIC DNA]</scope>
    <source>
        <strain evidence="3 4">DSM 108380</strain>
    </source>
</reference>
<feature type="compositionally biased region" description="Basic and acidic residues" evidence="1">
    <location>
        <begin position="267"/>
        <end position="295"/>
    </location>
</feature>
<gene>
    <name evidence="3" type="ORF">G7Y89_g6839</name>
</gene>
<dbReference type="AlphaFoldDB" id="A0A8H4RJN2"/>
<comment type="caution">
    <text evidence="3">The sequence shown here is derived from an EMBL/GenBank/DDBJ whole genome shotgun (WGS) entry which is preliminary data.</text>
</comment>
<dbReference type="EMBL" id="JAAMPI010000458">
    <property type="protein sequence ID" value="KAF4631294.1"/>
    <property type="molecule type" value="Genomic_DNA"/>
</dbReference>
<feature type="transmembrane region" description="Helical" evidence="2">
    <location>
        <begin position="233"/>
        <end position="257"/>
    </location>
</feature>
<protein>
    <recommendedName>
        <fullName evidence="5">Mid2 domain-containing protein</fullName>
    </recommendedName>
</protein>
<feature type="compositionally biased region" description="Low complexity" evidence="1">
    <location>
        <begin position="199"/>
        <end position="210"/>
    </location>
</feature>
<evidence type="ECO:0000256" key="2">
    <source>
        <dbReference type="SAM" id="Phobius"/>
    </source>
</evidence>
<feature type="compositionally biased region" description="Polar residues" evidence="1">
    <location>
        <begin position="211"/>
        <end position="222"/>
    </location>
</feature>
<keyword evidence="2" id="KW-0472">Membrane</keyword>
<evidence type="ECO:0008006" key="5">
    <source>
        <dbReference type="Google" id="ProtNLM"/>
    </source>
</evidence>
<sequence length="323" mass="34369">MTATTLPPELNNNILTSWLPLTTPGPSQLPECASAFRLELLAGTTSNVSVTNIVAYDPWYGQAIDASLRSCLAYEQTQWWDQDRAPSTIVNLGPFACPTPYTTATASVINAETTLIACCPSDYAFQSTILPPLSGRQCLSPLIKGQVITAKSGSLGNWTSTIATVTQTDLGIWGNQVNGYIFADAPASVSATSTAAPTNTAISNNAPTNSVTSAPQKSSTATPSIFSTMQGKIGIGIAGGVGLIGICCLIGALVIFCRRGGARRKTRPSELEANPKGEREHERELERPSDDEKSFQELSTTTDYYEICSRELEVKKPPVAGWV</sequence>
<name>A0A8H4RJN2_9HELO</name>
<evidence type="ECO:0000313" key="3">
    <source>
        <dbReference type="EMBL" id="KAF4631294.1"/>
    </source>
</evidence>
<proteinExistence type="predicted"/>
<keyword evidence="4" id="KW-1185">Reference proteome</keyword>
<feature type="region of interest" description="Disordered" evidence="1">
    <location>
        <begin position="199"/>
        <end position="222"/>
    </location>
</feature>
<evidence type="ECO:0000256" key="1">
    <source>
        <dbReference type="SAM" id="MobiDB-lite"/>
    </source>
</evidence>
<feature type="region of interest" description="Disordered" evidence="1">
    <location>
        <begin position="265"/>
        <end position="298"/>
    </location>
</feature>
<accession>A0A8H4RJN2</accession>
<keyword evidence="2" id="KW-1133">Transmembrane helix</keyword>
<dbReference type="Proteomes" id="UP000566819">
    <property type="component" value="Unassembled WGS sequence"/>
</dbReference>
<dbReference type="OrthoDB" id="4497263at2759"/>